<dbReference type="InterPro" id="IPR019533">
    <property type="entry name" value="Peptidase_S26"/>
</dbReference>
<dbReference type="GO" id="GO:0006627">
    <property type="term" value="P:protein processing involved in protein targeting to mitochondrion"/>
    <property type="evidence" value="ECO:0007669"/>
    <property type="project" value="InterPro"/>
</dbReference>
<dbReference type="GO" id="GO:0004252">
    <property type="term" value="F:serine-type endopeptidase activity"/>
    <property type="evidence" value="ECO:0007669"/>
    <property type="project" value="InterPro"/>
</dbReference>
<keyword evidence="10" id="KW-1185">Reference proteome</keyword>
<evidence type="ECO:0000256" key="4">
    <source>
        <dbReference type="ARBA" id="ARBA00022801"/>
    </source>
</evidence>
<dbReference type="PANTHER" id="PTHR46041:SF2">
    <property type="entry name" value="MITOCHONDRIAL INNER MEMBRANE PROTEASE SUBUNIT 2"/>
    <property type="match status" value="1"/>
</dbReference>
<dbReference type="PANTHER" id="PTHR46041">
    <property type="entry name" value="MITOCHONDRIAL INNER MEMBRANE PROTEASE SUBUNIT 2"/>
    <property type="match status" value="1"/>
</dbReference>
<dbReference type="Pfam" id="PF10502">
    <property type="entry name" value="Peptidase_S26"/>
    <property type="match status" value="1"/>
</dbReference>
<organism evidence="9 10">
    <name type="scientific">Salmo trutta</name>
    <name type="common">Brown trout</name>
    <dbReference type="NCBI Taxonomy" id="8032"/>
    <lineage>
        <taxon>Eukaryota</taxon>
        <taxon>Metazoa</taxon>
        <taxon>Chordata</taxon>
        <taxon>Craniata</taxon>
        <taxon>Vertebrata</taxon>
        <taxon>Euteleostomi</taxon>
        <taxon>Actinopterygii</taxon>
        <taxon>Neopterygii</taxon>
        <taxon>Teleostei</taxon>
        <taxon>Protacanthopterygii</taxon>
        <taxon>Salmoniformes</taxon>
        <taxon>Salmonidae</taxon>
        <taxon>Salmoninae</taxon>
        <taxon>Salmo</taxon>
    </lineage>
</organism>
<reference evidence="9" key="1">
    <citation type="submission" date="2025-08" db="UniProtKB">
        <authorList>
            <consortium name="Ensembl"/>
        </authorList>
    </citation>
    <scope>IDENTIFICATION</scope>
</reference>
<protein>
    <recommendedName>
        <fullName evidence="8">Peptidase S26 domain-containing protein</fullName>
    </recommendedName>
</protein>
<sequence length="167" mass="18995">MTSISHKHIILIKHLNYLCYPTNSDSSSTGFSCRYILAFVGGFFVAVPVTITVLDSFAYVARVEGASMHVRLYLSLSLSLSPHQFLLILLYFFKAQFPLTLGYKNRYLRVPDGHFWIQGDHQGHSLDSNSFGPVSLGLVHVRASHIFWPPNRPLLNWHVDTTEEEED</sequence>
<dbReference type="Gene3D" id="2.10.109.10">
    <property type="entry name" value="Umud Fragment, subunit A"/>
    <property type="match status" value="1"/>
</dbReference>
<dbReference type="InParanoid" id="A0A674ANX8"/>
<evidence type="ECO:0000256" key="5">
    <source>
        <dbReference type="ARBA" id="ARBA00022989"/>
    </source>
</evidence>
<dbReference type="GO" id="GO:0006465">
    <property type="term" value="P:signal peptide processing"/>
    <property type="evidence" value="ECO:0007669"/>
    <property type="project" value="InterPro"/>
</dbReference>
<evidence type="ECO:0000256" key="7">
    <source>
        <dbReference type="SAM" id="Phobius"/>
    </source>
</evidence>
<dbReference type="GO" id="GO:0042720">
    <property type="term" value="C:mitochondrial inner membrane peptidase complex"/>
    <property type="evidence" value="ECO:0007669"/>
    <property type="project" value="InterPro"/>
</dbReference>
<dbReference type="AlphaFoldDB" id="A0A674ANX8"/>
<evidence type="ECO:0000256" key="3">
    <source>
        <dbReference type="ARBA" id="ARBA00022692"/>
    </source>
</evidence>
<dbReference type="CDD" id="cd06530">
    <property type="entry name" value="S26_SPase_I"/>
    <property type="match status" value="1"/>
</dbReference>
<dbReference type="InterPro" id="IPR036286">
    <property type="entry name" value="LexA/Signal_pep-like_sf"/>
</dbReference>
<evidence type="ECO:0000256" key="6">
    <source>
        <dbReference type="ARBA" id="ARBA00023136"/>
    </source>
</evidence>
<keyword evidence="5 7" id="KW-1133">Transmembrane helix</keyword>
<keyword evidence="6 7" id="KW-0472">Membrane</keyword>
<keyword evidence="2" id="KW-0645">Protease</keyword>
<comment type="subcellular location">
    <subcellularLocation>
        <location evidence="1">Membrane</location>
        <topology evidence="1">Single-pass membrane protein</topology>
    </subcellularLocation>
</comment>
<dbReference type="SUPFAM" id="SSF51306">
    <property type="entry name" value="LexA/Signal peptidase"/>
    <property type="match status" value="1"/>
</dbReference>
<feature type="transmembrane region" description="Helical" evidence="7">
    <location>
        <begin position="72"/>
        <end position="93"/>
    </location>
</feature>
<feature type="domain" description="Peptidase S26" evidence="8">
    <location>
        <begin position="104"/>
        <end position="148"/>
    </location>
</feature>
<keyword evidence="3 7" id="KW-0812">Transmembrane</keyword>
<dbReference type="GeneTree" id="ENSGT00940000176169"/>
<evidence type="ECO:0000259" key="8">
    <source>
        <dbReference type="Pfam" id="PF10502"/>
    </source>
</evidence>
<dbReference type="InterPro" id="IPR037730">
    <property type="entry name" value="IMP2"/>
</dbReference>
<dbReference type="Ensembl" id="ENSSTUT00000064497.1">
    <property type="protein sequence ID" value="ENSSTUP00000061129.1"/>
    <property type="gene ID" value="ENSSTUG00000026527.1"/>
</dbReference>
<dbReference type="PROSITE" id="PS00761">
    <property type="entry name" value="SPASE_I_3"/>
    <property type="match status" value="1"/>
</dbReference>
<accession>A0A674ANX8</accession>
<proteinExistence type="predicted"/>
<reference evidence="9" key="2">
    <citation type="submission" date="2025-09" db="UniProtKB">
        <authorList>
            <consortium name="Ensembl"/>
        </authorList>
    </citation>
    <scope>IDENTIFICATION</scope>
</reference>
<name>A0A674ANX8_SALTR</name>
<feature type="transmembrane region" description="Helical" evidence="7">
    <location>
        <begin position="35"/>
        <end position="60"/>
    </location>
</feature>
<evidence type="ECO:0000313" key="9">
    <source>
        <dbReference type="Ensembl" id="ENSSTUP00000061129.1"/>
    </source>
</evidence>
<evidence type="ECO:0000256" key="2">
    <source>
        <dbReference type="ARBA" id="ARBA00022670"/>
    </source>
</evidence>
<evidence type="ECO:0000256" key="1">
    <source>
        <dbReference type="ARBA" id="ARBA00004167"/>
    </source>
</evidence>
<dbReference type="InterPro" id="IPR019758">
    <property type="entry name" value="Pept_S26A_signal_pept_1_CS"/>
</dbReference>
<dbReference type="Proteomes" id="UP000472277">
    <property type="component" value="Chromosome 7"/>
</dbReference>
<keyword evidence="4" id="KW-0378">Hydrolase</keyword>
<evidence type="ECO:0000313" key="10">
    <source>
        <dbReference type="Proteomes" id="UP000472277"/>
    </source>
</evidence>